<evidence type="ECO:0000259" key="3">
    <source>
        <dbReference type="Pfam" id="PF07859"/>
    </source>
</evidence>
<accession>A0AAI8YDX7</accession>
<evidence type="ECO:0000313" key="4">
    <source>
        <dbReference type="EMBL" id="CAJ2501286.1"/>
    </source>
</evidence>
<dbReference type="InterPro" id="IPR029058">
    <property type="entry name" value="AB_hydrolase_fold"/>
</dbReference>
<dbReference type="GO" id="GO:0016787">
    <property type="term" value="F:hydrolase activity"/>
    <property type="evidence" value="ECO:0007669"/>
    <property type="project" value="UniProtKB-KW"/>
</dbReference>
<evidence type="ECO:0000256" key="1">
    <source>
        <dbReference type="ARBA" id="ARBA00022801"/>
    </source>
</evidence>
<evidence type="ECO:0000313" key="5">
    <source>
        <dbReference type="Proteomes" id="UP001295740"/>
    </source>
</evidence>
<comment type="caution">
    <text evidence="4">The sequence shown here is derived from an EMBL/GenBank/DDBJ whole genome shotgun (WGS) entry which is preliminary data.</text>
</comment>
<dbReference type="InterPro" id="IPR013094">
    <property type="entry name" value="AB_hydrolase_3"/>
</dbReference>
<dbReference type="Gene3D" id="3.40.50.1820">
    <property type="entry name" value="alpha/beta hydrolase"/>
    <property type="match status" value="1"/>
</dbReference>
<dbReference type="PANTHER" id="PTHR48081">
    <property type="entry name" value="AB HYDROLASE SUPERFAMILY PROTEIN C4A8.06C"/>
    <property type="match status" value="1"/>
</dbReference>
<dbReference type="PANTHER" id="PTHR48081:SF8">
    <property type="entry name" value="ALPHA_BETA HYDROLASE FOLD-3 DOMAIN-CONTAINING PROTEIN-RELATED"/>
    <property type="match status" value="1"/>
</dbReference>
<organism evidence="4 5">
    <name type="scientific">Anthostomella pinea</name>
    <dbReference type="NCBI Taxonomy" id="933095"/>
    <lineage>
        <taxon>Eukaryota</taxon>
        <taxon>Fungi</taxon>
        <taxon>Dikarya</taxon>
        <taxon>Ascomycota</taxon>
        <taxon>Pezizomycotina</taxon>
        <taxon>Sordariomycetes</taxon>
        <taxon>Xylariomycetidae</taxon>
        <taxon>Xylariales</taxon>
        <taxon>Xylariaceae</taxon>
        <taxon>Anthostomella</taxon>
    </lineage>
</organism>
<feature type="domain" description="Alpha/beta hydrolase fold-3" evidence="3">
    <location>
        <begin position="115"/>
        <end position="333"/>
    </location>
</feature>
<proteinExistence type="predicted"/>
<keyword evidence="5" id="KW-1185">Reference proteome</keyword>
<dbReference type="AlphaFoldDB" id="A0AAI8YDX7"/>
<protein>
    <submittedName>
        <fullName evidence="4">Uu.00g041390.m01.CDS01</fullName>
    </submittedName>
</protein>
<keyword evidence="1" id="KW-0378">Hydrolase</keyword>
<evidence type="ECO:0000256" key="2">
    <source>
        <dbReference type="SAM" id="MobiDB-lite"/>
    </source>
</evidence>
<reference evidence="4" key="1">
    <citation type="submission" date="2023-10" db="EMBL/GenBank/DDBJ databases">
        <authorList>
            <person name="Hackl T."/>
        </authorList>
    </citation>
    <scope>NUCLEOTIDE SEQUENCE</scope>
</reference>
<dbReference type="SUPFAM" id="SSF53474">
    <property type="entry name" value="alpha/beta-Hydrolases"/>
    <property type="match status" value="1"/>
</dbReference>
<dbReference type="Proteomes" id="UP001295740">
    <property type="component" value="Unassembled WGS sequence"/>
</dbReference>
<dbReference type="InterPro" id="IPR050300">
    <property type="entry name" value="GDXG_lipolytic_enzyme"/>
</dbReference>
<feature type="region of interest" description="Disordered" evidence="2">
    <location>
        <begin position="1"/>
        <end position="25"/>
    </location>
</feature>
<dbReference type="Pfam" id="PF07859">
    <property type="entry name" value="Abhydrolase_3"/>
    <property type="match status" value="1"/>
</dbReference>
<sequence>MSDAAPREATNSEGPSSKKSRAENAVEPHILAKYHPDLIDYVQKMIASGAAQHEVPIEELRANPSKYAPPWSKDVTGWERVADDEVVSEDGAKVPVKIYHPDPSRFGDGPYGAHLNFHGGGFVLGDLTTESQLCLSMRDGAGVVVIDVNYRHCPETFWGQCIQDAWAALKWTRDSASRLNINPNSVSIGGISAGGHISIILQHLARDGGIPLKLCLATVPPSTAGLQYEDYTESPFPSFSEFAHGPILPWKRIHFFGKHCFPRDKLEEYRNAWPNWWFAPLDADNWSGLCPTFIRTAECDPLRDEGEAYGLQLVSGGTKVCFKRYLGCPHLFMYFDWFAVKKQYDLDSIAALREAHGTR</sequence>
<gene>
    <name evidence="4" type="ORF">KHLLAP_LOCUS1754</name>
</gene>
<name>A0AAI8YDX7_9PEZI</name>
<dbReference type="EMBL" id="CAUWAG010000003">
    <property type="protein sequence ID" value="CAJ2501286.1"/>
    <property type="molecule type" value="Genomic_DNA"/>
</dbReference>